<feature type="chain" id="PRO_5045631559" evidence="1">
    <location>
        <begin position="23"/>
        <end position="109"/>
    </location>
</feature>
<evidence type="ECO:0000313" key="2">
    <source>
        <dbReference type="Proteomes" id="UP000694865"/>
    </source>
</evidence>
<accession>A0ABM0MJK5</accession>
<dbReference type="Proteomes" id="UP000694865">
    <property type="component" value="Unplaced"/>
</dbReference>
<evidence type="ECO:0000313" key="3">
    <source>
        <dbReference type="RefSeq" id="XP_006820196.1"/>
    </source>
</evidence>
<gene>
    <name evidence="3" type="primary">LOC102809843</name>
</gene>
<keyword evidence="1" id="KW-0732">Signal</keyword>
<protein>
    <submittedName>
        <fullName evidence="3">Uncharacterized protein LOC102809843</fullName>
    </submittedName>
</protein>
<organism evidence="2 3">
    <name type="scientific">Saccoglossus kowalevskii</name>
    <name type="common">Acorn worm</name>
    <dbReference type="NCBI Taxonomy" id="10224"/>
    <lineage>
        <taxon>Eukaryota</taxon>
        <taxon>Metazoa</taxon>
        <taxon>Hemichordata</taxon>
        <taxon>Enteropneusta</taxon>
        <taxon>Harrimaniidae</taxon>
        <taxon>Saccoglossus</taxon>
    </lineage>
</organism>
<name>A0ABM0MJK5_SACKO</name>
<feature type="signal peptide" evidence="1">
    <location>
        <begin position="1"/>
        <end position="22"/>
    </location>
</feature>
<keyword evidence="2" id="KW-1185">Reference proteome</keyword>
<reference evidence="3" key="1">
    <citation type="submission" date="2025-08" db="UniProtKB">
        <authorList>
            <consortium name="RefSeq"/>
        </authorList>
    </citation>
    <scope>IDENTIFICATION</scope>
    <source>
        <tissue evidence="3">Testes</tissue>
    </source>
</reference>
<evidence type="ECO:0000256" key="1">
    <source>
        <dbReference type="SAM" id="SignalP"/>
    </source>
</evidence>
<sequence>MGVAVLLIILLIIALILMVIRAKQKLRELDEDVRMRSHQRSVQAMMQAEKRKLYDKMSTQMAPPNRQYSHGSTNTLPISDVLYFKARTITMQHRQWSLEQWEMRMLRTT</sequence>
<dbReference type="RefSeq" id="XP_006820196.1">
    <property type="nucleotide sequence ID" value="XM_006820133.1"/>
</dbReference>
<proteinExistence type="predicted"/>
<dbReference type="GeneID" id="102809843"/>